<comment type="caution">
    <text evidence="2">The sequence shown here is derived from an EMBL/GenBank/DDBJ whole genome shotgun (WGS) entry which is preliminary data.</text>
</comment>
<sequence length="59" mass="6808">MNDFRVDADGVIIDVILAAYFTDQTKQTHTLHALRHQHFRQKIAAVPQGTTMEIMKKKK</sequence>
<proteinExistence type="predicted"/>
<protein>
    <recommendedName>
        <fullName evidence="1">Methylcrotonoyl-CoA carboxylase subunit alpha BT domain-containing protein</fullName>
    </recommendedName>
</protein>
<evidence type="ECO:0000313" key="2">
    <source>
        <dbReference type="EMBL" id="PQQ10456.1"/>
    </source>
</evidence>
<keyword evidence="3" id="KW-1185">Reference proteome</keyword>
<feature type="domain" description="Methylcrotonoyl-CoA carboxylase subunit alpha BT" evidence="1">
    <location>
        <begin position="2"/>
        <end position="44"/>
    </location>
</feature>
<dbReference type="Proteomes" id="UP000250321">
    <property type="component" value="Unassembled WGS sequence"/>
</dbReference>
<dbReference type="InterPro" id="IPR045774">
    <property type="entry name" value="MCCA_BT_dom"/>
</dbReference>
<name>A0A315A8H2_PRUYE</name>
<reference evidence="2 3" key="1">
    <citation type="submission" date="2018-02" db="EMBL/GenBank/DDBJ databases">
        <title>Draft genome of wild Prunus yedoensis var. nudiflora.</title>
        <authorList>
            <person name="Baek S."/>
            <person name="Kim J.-H."/>
            <person name="Choi K."/>
            <person name="Kim G.-B."/>
            <person name="Cho A."/>
            <person name="Jang H."/>
            <person name="Shin C.-H."/>
            <person name="Yu H.-J."/>
            <person name="Mun J.-H."/>
        </authorList>
    </citation>
    <scope>NUCLEOTIDE SEQUENCE [LARGE SCALE GENOMIC DNA]</scope>
    <source>
        <strain evidence="3">cv. Jeju island</strain>
        <tissue evidence="2">Leaf</tissue>
    </source>
</reference>
<dbReference type="AlphaFoldDB" id="A0A315A8H2"/>
<dbReference type="EMBL" id="PJQY01000505">
    <property type="protein sequence ID" value="PQQ10456.1"/>
    <property type="molecule type" value="Genomic_DNA"/>
</dbReference>
<gene>
    <name evidence="2" type="ORF">Pyn_23285</name>
</gene>
<organism evidence="2 3">
    <name type="scientific">Prunus yedoensis var. nudiflora</name>
    <dbReference type="NCBI Taxonomy" id="2094558"/>
    <lineage>
        <taxon>Eukaryota</taxon>
        <taxon>Viridiplantae</taxon>
        <taxon>Streptophyta</taxon>
        <taxon>Embryophyta</taxon>
        <taxon>Tracheophyta</taxon>
        <taxon>Spermatophyta</taxon>
        <taxon>Magnoliopsida</taxon>
        <taxon>eudicotyledons</taxon>
        <taxon>Gunneridae</taxon>
        <taxon>Pentapetalae</taxon>
        <taxon>rosids</taxon>
        <taxon>fabids</taxon>
        <taxon>Rosales</taxon>
        <taxon>Rosaceae</taxon>
        <taxon>Amygdaloideae</taxon>
        <taxon>Amygdaleae</taxon>
        <taxon>Prunus</taxon>
    </lineage>
</organism>
<dbReference type="Pfam" id="PF19331">
    <property type="entry name" value="MCCA_BT"/>
    <property type="match status" value="1"/>
</dbReference>
<evidence type="ECO:0000313" key="3">
    <source>
        <dbReference type="Proteomes" id="UP000250321"/>
    </source>
</evidence>
<evidence type="ECO:0000259" key="1">
    <source>
        <dbReference type="Pfam" id="PF19331"/>
    </source>
</evidence>
<accession>A0A315A8H2</accession>